<dbReference type="InterPro" id="IPR005184">
    <property type="entry name" value="DUF306_Meta_HslJ"/>
</dbReference>
<keyword evidence="1" id="KW-0732">Signal</keyword>
<dbReference type="AlphaFoldDB" id="A0A0C6P3X8"/>
<dbReference type="OrthoDB" id="423130at2"/>
<proteinExistence type="predicted"/>
<name>A0A0C6P3X8_BORBO</name>
<evidence type="ECO:0000259" key="3">
    <source>
        <dbReference type="Pfam" id="PF14302"/>
    </source>
</evidence>
<feature type="domain" description="DUF306" evidence="2">
    <location>
        <begin position="43"/>
        <end position="166"/>
    </location>
</feature>
<evidence type="ECO:0000313" key="4">
    <source>
        <dbReference type="EMBL" id="CCJ54521.1"/>
    </source>
</evidence>
<dbReference type="InterPro" id="IPR038670">
    <property type="entry name" value="HslJ-like_sf"/>
</dbReference>
<dbReference type="GeneID" id="93202503"/>
<dbReference type="PANTHER" id="PTHR35535">
    <property type="entry name" value="HEAT SHOCK PROTEIN HSLJ"/>
    <property type="match status" value="1"/>
</dbReference>
<dbReference type="PANTHER" id="PTHR35535:SF2">
    <property type="entry name" value="DUF306 DOMAIN-CONTAINING PROTEIN"/>
    <property type="match status" value="1"/>
</dbReference>
<evidence type="ECO:0000313" key="5">
    <source>
        <dbReference type="Proteomes" id="UP000007564"/>
    </source>
</evidence>
<dbReference type="Proteomes" id="UP000007564">
    <property type="component" value="Chromosome"/>
</dbReference>
<dbReference type="InterPro" id="IPR025485">
    <property type="entry name" value="DUF4377"/>
</dbReference>
<protein>
    <submittedName>
        <fullName evidence="4">Putative lipoprotein</fullName>
    </submittedName>
</protein>
<keyword evidence="4" id="KW-0449">Lipoprotein</keyword>
<dbReference type="Pfam" id="PF03724">
    <property type="entry name" value="META"/>
    <property type="match status" value="1"/>
</dbReference>
<feature type="chain" id="PRO_5002200433" evidence="1">
    <location>
        <begin position="24"/>
        <end position="271"/>
    </location>
</feature>
<dbReference type="EMBL" id="HE965806">
    <property type="protein sequence ID" value="CCJ54521.1"/>
    <property type="molecule type" value="Genomic_DNA"/>
</dbReference>
<evidence type="ECO:0000259" key="2">
    <source>
        <dbReference type="Pfam" id="PF03724"/>
    </source>
</evidence>
<gene>
    <name evidence="4" type="ORF">BN112_2604</name>
</gene>
<dbReference type="Gene3D" id="2.40.128.270">
    <property type="match status" value="1"/>
</dbReference>
<organism evidence="4 5">
    <name type="scientific">Bordetella bronchiseptica 253</name>
    <dbReference type="NCBI Taxonomy" id="568707"/>
    <lineage>
        <taxon>Bacteria</taxon>
        <taxon>Pseudomonadati</taxon>
        <taxon>Pseudomonadota</taxon>
        <taxon>Betaproteobacteria</taxon>
        <taxon>Burkholderiales</taxon>
        <taxon>Alcaligenaceae</taxon>
        <taxon>Bordetella</taxon>
    </lineage>
</organism>
<dbReference type="RefSeq" id="WP_003808369.1">
    <property type="nucleotide sequence ID" value="NC_019382.1"/>
</dbReference>
<feature type="domain" description="DUF4377" evidence="3">
    <location>
        <begin position="185"/>
        <end position="260"/>
    </location>
</feature>
<dbReference type="Pfam" id="PF14302">
    <property type="entry name" value="DUF4377"/>
    <property type="match status" value="1"/>
</dbReference>
<accession>A0A0C6P3X8</accession>
<sequence>MSAISPGRVALSFSLLLALAACAADPAGGGASRAQAPERHSDMLAQTNWELARWTRPGGALRPVPHGGAGKTAPITLSFTHQRGAARLAGFAGCNNYSGQYTIANGLLIVTAPPVSTRMACANADLARLEQDYLAGLTAVTASRLDHDTRPQRLTLALRSGDVLDFARRADPLAGGQPGAAKLVYVASSKAPCSAGAGRAQCYQVRDSASQPWQLWYGDITGFAFQPGIEYRLRVVEVRDPNPPADASGVRWVLDHVVEQRVAAPRPAPAP</sequence>
<dbReference type="HOGENOM" id="CLU_063818_1_0_4"/>
<evidence type="ECO:0000256" key="1">
    <source>
        <dbReference type="SAM" id="SignalP"/>
    </source>
</evidence>
<reference evidence="4 5" key="1">
    <citation type="journal article" date="2012" name="BMC Genomics">
        <title>Comparative genomics of the classical Bordetella subspecies: the evolution and exchange of virulence-associated diversity amongst closely related pathogens.</title>
        <authorList>
            <person name="Park J."/>
            <person name="Zhang Y."/>
            <person name="Buboltz A.M."/>
            <person name="Zhang X."/>
            <person name="Schuster S.C."/>
            <person name="Ahuja U."/>
            <person name="Liu M."/>
            <person name="Miller J.F."/>
            <person name="Sebaihia M."/>
            <person name="Bentley S.D."/>
            <person name="Parkhill J."/>
            <person name="Harvill E.T."/>
        </authorList>
    </citation>
    <scope>NUCLEOTIDE SEQUENCE [LARGE SCALE GENOMIC DNA]</scope>
    <source>
        <strain evidence="4 5">253</strain>
    </source>
</reference>
<dbReference type="InterPro" id="IPR053147">
    <property type="entry name" value="Hsp_HslJ-like"/>
</dbReference>
<dbReference type="KEGG" id="bbh:BN112_2604"/>
<feature type="signal peptide" evidence="1">
    <location>
        <begin position="1"/>
        <end position="23"/>
    </location>
</feature>